<keyword evidence="2" id="KW-1185">Reference proteome</keyword>
<accession>A0A8E5HTQ9</accession>
<dbReference type="Proteomes" id="UP000027002">
    <property type="component" value="Chromosome 4"/>
</dbReference>
<dbReference type="KEGG" id="uvi:66066079"/>
<dbReference type="RefSeq" id="XP_042998732.1">
    <property type="nucleotide sequence ID" value="XM_043142799.1"/>
</dbReference>
<proteinExistence type="predicted"/>
<evidence type="ECO:0000313" key="2">
    <source>
        <dbReference type="Proteomes" id="UP000027002"/>
    </source>
</evidence>
<name>A0A8E5HTQ9_USTVR</name>
<gene>
    <name evidence="1" type="ORF">UV8b_05302</name>
</gene>
<reference evidence="1" key="1">
    <citation type="submission" date="2020-03" db="EMBL/GenBank/DDBJ databases">
        <title>A mixture of massive structural variations and highly conserved coding sequences in Ustilaginoidea virens genome.</title>
        <authorList>
            <person name="Zhang K."/>
            <person name="Zhao Z."/>
            <person name="Zhang Z."/>
            <person name="Li Y."/>
            <person name="Hsiang T."/>
            <person name="Sun W."/>
        </authorList>
    </citation>
    <scope>NUCLEOTIDE SEQUENCE</scope>
    <source>
        <strain evidence="1">UV-8b</strain>
    </source>
</reference>
<dbReference type="EMBL" id="CP072756">
    <property type="protein sequence ID" value="QUC21059.1"/>
    <property type="molecule type" value="Genomic_DNA"/>
</dbReference>
<organism evidence="1 2">
    <name type="scientific">Ustilaginoidea virens</name>
    <name type="common">Rice false smut fungus</name>
    <name type="synonym">Villosiclava virens</name>
    <dbReference type="NCBI Taxonomy" id="1159556"/>
    <lineage>
        <taxon>Eukaryota</taxon>
        <taxon>Fungi</taxon>
        <taxon>Dikarya</taxon>
        <taxon>Ascomycota</taxon>
        <taxon>Pezizomycotina</taxon>
        <taxon>Sordariomycetes</taxon>
        <taxon>Hypocreomycetidae</taxon>
        <taxon>Hypocreales</taxon>
        <taxon>Clavicipitaceae</taxon>
        <taxon>Ustilaginoidea</taxon>
    </lineage>
</organism>
<sequence length="159" mass="17280">MGALPSAPPSSEDTRLRIARSSISLLRGFDKANSDHGRGFKLNGNIELSRAAKAAYKDFVFQREQLQLQVTRFGLAPRPGCDTVRRLISCRYCHDMLQEFFCIVPGALHGEGSRSRAPVVIVRHGVHNVGSGGQPPLPDHDMTNIIRADPITGGVLAHG</sequence>
<evidence type="ECO:0000313" key="1">
    <source>
        <dbReference type="EMBL" id="QUC21059.1"/>
    </source>
</evidence>
<protein>
    <submittedName>
        <fullName evidence="1">Uncharacterized protein</fullName>
    </submittedName>
</protein>
<dbReference type="GeneID" id="66066079"/>
<dbReference type="AlphaFoldDB" id="A0A8E5HTQ9"/>